<sequence length="145" mass="16226">MALFRPAWLLIFVLHGPSLQCLPSTICCEEDFASCLGECECIFFTVGMTGGVDTLHIRFGEGVRRIEFRFKKITLTDIGDVHPARDQGDETTPLSSSPRRTTHDHVDEITPPSSVAPRMTTLMSSNDEHPMMNTHVLQPPSHFAW</sequence>
<dbReference type="AlphaFoldDB" id="A0A8W8IIP6"/>
<dbReference type="EnsemblMetazoa" id="G14183.1">
    <property type="protein sequence ID" value="G14183.1:cds"/>
    <property type="gene ID" value="G14183"/>
</dbReference>
<name>A0A8W8IIP6_MAGGI</name>
<feature type="region of interest" description="Disordered" evidence="1">
    <location>
        <begin position="81"/>
        <end position="118"/>
    </location>
</feature>
<keyword evidence="4" id="KW-1185">Reference proteome</keyword>
<evidence type="ECO:0000313" key="3">
    <source>
        <dbReference type="EnsemblMetazoa" id="G14183.1:cds"/>
    </source>
</evidence>
<keyword evidence="2" id="KW-0732">Signal</keyword>
<evidence type="ECO:0000256" key="1">
    <source>
        <dbReference type="SAM" id="MobiDB-lite"/>
    </source>
</evidence>
<proteinExistence type="predicted"/>
<protein>
    <submittedName>
        <fullName evidence="3">Uncharacterized protein</fullName>
    </submittedName>
</protein>
<evidence type="ECO:0000256" key="2">
    <source>
        <dbReference type="SAM" id="SignalP"/>
    </source>
</evidence>
<organism evidence="3 4">
    <name type="scientific">Magallana gigas</name>
    <name type="common">Pacific oyster</name>
    <name type="synonym">Crassostrea gigas</name>
    <dbReference type="NCBI Taxonomy" id="29159"/>
    <lineage>
        <taxon>Eukaryota</taxon>
        <taxon>Metazoa</taxon>
        <taxon>Spiralia</taxon>
        <taxon>Lophotrochozoa</taxon>
        <taxon>Mollusca</taxon>
        <taxon>Bivalvia</taxon>
        <taxon>Autobranchia</taxon>
        <taxon>Pteriomorphia</taxon>
        <taxon>Ostreida</taxon>
        <taxon>Ostreoidea</taxon>
        <taxon>Ostreidae</taxon>
        <taxon>Magallana</taxon>
    </lineage>
</organism>
<reference evidence="3" key="1">
    <citation type="submission" date="2022-08" db="UniProtKB">
        <authorList>
            <consortium name="EnsemblMetazoa"/>
        </authorList>
    </citation>
    <scope>IDENTIFICATION</scope>
    <source>
        <strain evidence="3">05x7-T-G4-1.051#20</strain>
    </source>
</reference>
<evidence type="ECO:0000313" key="4">
    <source>
        <dbReference type="Proteomes" id="UP000005408"/>
    </source>
</evidence>
<dbReference type="Proteomes" id="UP000005408">
    <property type="component" value="Unassembled WGS sequence"/>
</dbReference>
<accession>A0A8W8IIP6</accession>
<feature type="chain" id="PRO_5036464745" evidence="2">
    <location>
        <begin position="22"/>
        <end position="145"/>
    </location>
</feature>
<feature type="signal peptide" evidence="2">
    <location>
        <begin position="1"/>
        <end position="21"/>
    </location>
</feature>